<dbReference type="EMBL" id="JAMKFB020000007">
    <property type="protein sequence ID" value="KAL0188334.1"/>
    <property type="molecule type" value="Genomic_DNA"/>
</dbReference>
<evidence type="ECO:0000313" key="2">
    <source>
        <dbReference type="Proteomes" id="UP001529510"/>
    </source>
</evidence>
<organism evidence="1 2">
    <name type="scientific">Cirrhinus mrigala</name>
    <name type="common">Mrigala</name>
    <dbReference type="NCBI Taxonomy" id="683832"/>
    <lineage>
        <taxon>Eukaryota</taxon>
        <taxon>Metazoa</taxon>
        <taxon>Chordata</taxon>
        <taxon>Craniata</taxon>
        <taxon>Vertebrata</taxon>
        <taxon>Euteleostomi</taxon>
        <taxon>Actinopterygii</taxon>
        <taxon>Neopterygii</taxon>
        <taxon>Teleostei</taxon>
        <taxon>Ostariophysi</taxon>
        <taxon>Cypriniformes</taxon>
        <taxon>Cyprinidae</taxon>
        <taxon>Labeoninae</taxon>
        <taxon>Labeonini</taxon>
        <taxon>Cirrhinus</taxon>
    </lineage>
</organism>
<dbReference type="Proteomes" id="UP001529510">
    <property type="component" value="Unassembled WGS sequence"/>
</dbReference>
<comment type="caution">
    <text evidence="1">The sequence shown here is derived from an EMBL/GenBank/DDBJ whole genome shotgun (WGS) entry which is preliminary data.</text>
</comment>
<feature type="non-terminal residue" evidence="1">
    <location>
        <position position="78"/>
    </location>
</feature>
<feature type="non-terminal residue" evidence="1">
    <location>
        <position position="1"/>
    </location>
</feature>
<protein>
    <submittedName>
        <fullName evidence="1">Uncharacterized protein</fullName>
    </submittedName>
</protein>
<proteinExistence type="predicted"/>
<name>A0ABD0QQ49_CIRMR</name>
<gene>
    <name evidence="1" type="ORF">M9458_015433</name>
</gene>
<accession>A0ABD0QQ49</accession>
<keyword evidence="2" id="KW-1185">Reference proteome</keyword>
<sequence>DECGQFAYSSLVQIHWVSFLDGRQRVLIFTEDVGIVTKARQAEELEQFQQEVNISLKNLGLSLINNDIRQEIAYVGIT</sequence>
<dbReference type="AlphaFoldDB" id="A0ABD0QQ49"/>
<evidence type="ECO:0000313" key="1">
    <source>
        <dbReference type="EMBL" id="KAL0188334.1"/>
    </source>
</evidence>
<reference evidence="1 2" key="1">
    <citation type="submission" date="2024-05" db="EMBL/GenBank/DDBJ databases">
        <title>Genome sequencing and assembly of Indian major carp, Cirrhinus mrigala (Hamilton, 1822).</title>
        <authorList>
            <person name="Mohindra V."/>
            <person name="Chowdhury L.M."/>
            <person name="Lal K."/>
            <person name="Jena J.K."/>
        </authorList>
    </citation>
    <scope>NUCLEOTIDE SEQUENCE [LARGE SCALE GENOMIC DNA]</scope>
    <source>
        <strain evidence="1">CM1030</strain>
        <tissue evidence="1">Blood</tissue>
    </source>
</reference>